<evidence type="ECO:0000259" key="1">
    <source>
        <dbReference type="Pfam" id="PF10593"/>
    </source>
</evidence>
<name>A0A927JEW0_9ACTN</name>
<proteinExistence type="predicted"/>
<feature type="domain" description="Putative endonuclease Z1" evidence="1">
    <location>
        <begin position="476"/>
        <end position="719"/>
    </location>
</feature>
<accession>A0A927JEW0</accession>
<dbReference type="Pfam" id="PF10593">
    <property type="entry name" value="Z1"/>
    <property type="match status" value="1"/>
</dbReference>
<dbReference type="EMBL" id="JACYWE010000013">
    <property type="protein sequence ID" value="MBD8507898.1"/>
    <property type="molecule type" value="Genomic_DNA"/>
</dbReference>
<dbReference type="AlphaFoldDB" id="A0A927JEW0"/>
<evidence type="ECO:0000313" key="2">
    <source>
        <dbReference type="EMBL" id="MBD8507898.1"/>
    </source>
</evidence>
<keyword evidence="3" id="KW-1185">Reference proteome</keyword>
<gene>
    <name evidence="2" type="ORF">HT102_15520</name>
</gene>
<protein>
    <submittedName>
        <fullName evidence="2">Z1 domain-containing protein</fullName>
    </submittedName>
</protein>
<dbReference type="Proteomes" id="UP000642993">
    <property type="component" value="Unassembled WGS sequence"/>
</dbReference>
<reference evidence="2" key="1">
    <citation type="submission" date="2020-09" db="EMBL/GenBank/DDBJ databases">
        <title>Hoyosella lacisalsi sp. nov., a halotolerant actinobacterium isolated from soil of Lake Gudzhirganskoe.</title>
        <authorList>
            <person name="Yang Q."/>
            <person name="Guo P.Y."/>
            <person name="Liu S.W."/>
            <person name="Li F.N."/>
            <person name="Sun C.H."/>
        </authorList>
    </citation>
    <scope>NUCLEOTIDE SEQUENCE</scope>
    <source>
        <strain evidence="2">G463</strain>
    </source>
</reference>
<evidence type="ECO:0000313" key="3">
    <source>
        <dbReference type="Proteomes" id="UP000642993"/>
    </source>
</evidence>
<dbReference type="InterPro" id="IPR018310">
    <property type="entry name" value="Put_endonuclease_Z1-dom"/>
</dbReference>
<comment type="caution">
    <text evidence="2">The sequence shown here is derived from an EMBL/GenBank/DDBJ whole genome shotgun (WGS) entry which is preliminary data.</text>
</comment>
<sequence length="989" mass="111142">MSNQEPSPLLPIVSMMARTVVTPSDFAEYVRSADENDATLTQLRVSLARWDAAPAVASHKAGQPETEPRTQSRRLAIYEGLELDAACASAVSARSPVYEAPVTIISKAFEPWYSEARQNRASVYWDDYERYLRETKGWSAKAIASLDETTNDVVERLSDPTRETVKQTKGLVVGYVQSGKTANFTGAIAKSIDAGYRLIIVLTGTIEILRAQTQRRMDMELLGVENILSGLDPNDPQVARELDYQQDIEWLNRNFVTHGDALSQPNVVSIQRITTHKSDYKRLPQGLSRLKFQKFDKMRRLNDPENLFRLDAHVAVIKKNAAPLRKLIADLAPIKGDLAQLPVLIIDDESDQASVDTTNPARWNGPTNATVDRQRTTINRLITDLLKLCPRAQYVGYTATPFANVFVDPDDESDVFPSDFVLSLHRPPGYMGVREFHDVGKRWEDEDKTIANSNELAHVRELVGAPADDDIRRNQELQEAIDAWVLSGAIKKFRESHSTLRFRHHTMLVHESVKRSDHAATAEVVKHLWRAAGFTSSVGLSRLRRLFDDDFGPVMGARANGSPIPVTFDEVKPFIGEALASMTVDHDPVLVVNSDKNITDNQRKLDFESDQVWRILVGGTQLSRGFTVEGLTVSYFRRKAGQADTLMQAGRWFGFRNGYQDLVRLYIRRDEKVDLYEAFEALLLDEEAFRDEIRQYEGFDDNGLPLVEPRQIPPLVSQHLPWLRPTARTKMWNAVIESKATARGFQDLYGVPQRRDPRHFGNLNQVAVPLLSIASEEFKFRYAIEDNVAKADSGSFRARVGYVDGRNFLSLFDQLEWSDGFSIRVDPIMSFLRSATEDGRIEDWTVFWPWPNKEGTQILIDGLSGPDGQHVPVSPRGRREGTMGFFGSSPHHRAASLPIARGEELAVQMPNGDPILLPAKNARGVALIYLVDDRTKKERSETPPKVGDIVPLLSLAVPSSATPHRRDLIQWTVRVKSEPDNPAVPIVKV</sequence>
<organism evidence="2 3">
    <name type="scientific">Lolliginicoccus lacisalsi</name>
    <dbReference type="NCBI Taxonomy" id="2742202"/>
    <lineage>
        <taxon>Bacteria</taxon>
        <taxon>Bacillati</taxon>
        <taxon>Actinomycetota</taxon>
        <taxon>Actinomycetes</taxon>
        <taxon>Mycobacteriales</taxon>
        <taxon>Hoyosellaceae</taxon>
        <taxon>Lolliginicoccus</taxon>
    </lineage>
</organism>